<dbReference type="EMBL" id="SGWQ01000003">
    <property type="protein sequence ID" value="RZS41223.1"/>
    <property type="molecule type" value="Genomic_DNA"/>
</dbReference>
<reference evidence="1 2" key="1">
    <citation type="submission" date="2019-02" db="EMBL/GenBank/DDBJ databases">
        <title>Genomic Encyclopedia of Type Strains, Phase IV (KMG-IV): sequencing the most valuable type-strain genomes for metagenomic binning, comparative biology and taxonomic classification.</title>
        <authorList>
            <person name="Goeker M."/>
        </authorList>
    </citation>
    <scope>NUCLEOTIDE SEQUENCE [LARGE SCALE GENOMIC DNA]</scope>
    <source>
        <strain evidence="1 2">DSM 101727</strain>
    </source>
</reference>
<dbReference type="Proteomes" id="UP000294257">
    <property type="component" value="Unassembled WGS sequence"/>
</dbReference>
<protein>
    <submittedName>
        <fullName evidence="1">Uncharacterized protein</fullName>
    </submittedName>
</protein>
<organism evidence="1 2">
    <name type="scientific">Herbihabitans rhizosphaerae</name>
    <dbReference type="NCBI Taxonomy" id="1872711"/>
    <lineage>
        <taxon>Bacteria</taxon>
        <taxon>Bacillati</taxon>
        <taxon>Actinomycetota</taxon>
        <taxon>Actinomycetes</taxon>
        <taxon>Pseudonocardiales</taxon>
        <taxon>Pseudonocardiaceae</taxon>
        <taxon>Herbihabitans</taxon>
    </lineage>
</organism>
<dbReference type="OrthoDB" id="3694733at2"/>
<keyword evidence="2" id="KW-1185">Reference proteome</keyword>
<comment type="caution">
    <text evidence="1">The sequence shown here is derived from an EMBL/GenBank/DDBJ whole genome shotgun (WGS) entry which is preliminary data.</text>
</comment>
<gene>
    <name evidence="1" type="ORF">EV193_103543</name>
</gene>
<dbReference type="RefSeq" id="WP_130344164.1">
    <property type="nucleotide sequence ID" value="NZ_SGWQ01000003.1"/>
</dbReference>
<proteinExistence type="predicted"/>
<dbReference type="AlphaFoldDB" id="A0A4V2ETI8"/>
<accession>A0A4V2ETI8</accession>
<evidence type="ECO:0000313" key="2">
    <source>
        <dbReference type="Proteomes" id="UP000294257"/>
    </source>
</evidence>
<sequence length="137" mass="14013">MTGQQVPGLSGISKGVAGFAQAAANGQVSIDPDAVRGVLNKIRGAKDEVAALLRSAAGGVVRADGSFLGANQVGTAMSTKFARRGEGGEHSLHAVLQGYLDELAAAERAIETCTRNYQSRDTGSARRLGAVDTSVDL</sequence>
<evidence type="ECO:0000313" key="1">
    <source>
        <dbReference type="EMBL" id="RZS41223.1"/>
    </source>
</evidence>
<name>A0A4V2ETI8_9PSEU</name>